<dbReference type="GO" id="GO:0005737">
    <property type="term" value="C:cytoplasm"/>
    <property type="evidence" value="ECO:0007669"/>
    <property type="project" value="TreeGrafter"/>
</dbReference>
<dbReference type="PANTHER" id="PTHR23169">
    <property type="entry name" value="ENVOPLAKIN"/>
    <property type="match status" value="1"/>
</dbReference>
<dbReference type="PANTHER" id="PTHR23169:SF26">
    <property type="entry name" value="DESMOPLAKIN"/>
    <property type="match status" value="1"/>
</dbReference>
<dbReference type="GeneID" id="106551904"/>
<dbReference type="KEGG" id="tsr:106551904"/>
<dbReference type="AlphaFoldDB" id="A0A6I9YPC1"/>
<sequence>MDQLRQLQNIIQATSREIMWINDCEEEELLYDWSDRNTEISRKQETFSKRMSQLEVKEKELNKLKQECDQLVLSQHPASDKIEAYMDTLQTQWSWILQITKCIDVHLKENAAYFQFFEEAQSTENYLKNLQDVIRKRFICDKNMSLQVLLEQIKELENQMGQKLPHKKKTDYLSCPVSCPHSGHIEHTA</sequence>
<dbReference type="GO" id="GO:0005198">
    <property type="term" value="F:structural molecule activity"/>
    <property type="evidence" value="ECO:0007669"/>
    <property type="project" value="TreeGrafter"/>
</dbReference>
<dbReference type="Gene3D" id="1.20.58.60">
    <property type="match status" value="2"/>
</dbReference>
<evidence type="ECO:0000256" key="1">
    <source>
        <dbReference type="ARBA" id="ARBA00009109"/>
    </source>
</evidence>
<dbReference type="GO" id="GO:0042060">
    <property type="term" value="P:wound healing"/>
    <property type="evidence" value="ECO:0007669"/>
    <property type="project" value="TreeGrafter"/>
</dbReference>
<dbReference type="GO" id="GO:0098609">
    <property type="term" value="P:cell-cell adhesion"/>
    <property type="evidence" value="ECO:0007669"/>
    <property type="project" value="TreeGrafter"/>
</dbReference>
<evidence type="ECO:0000313" key="4">
    <source>
        <dbReference type="RefSeq" id="XP_013925545.1"/>
    </source>
</evidence>
<reference evidence="4" key="1">
    <citation type="submission" date="2025-08" db="UniProtKB">
        <authorList>
            <consortium name="RefSeq"/>
        </authorList>
    </citation>
    <scope>IDENTIFICATION</scope>
    <source>
        <tissue evidence="4">Skeletal muscle</tissue>
    </source>
</reference>
<dbReference type="InterPro" id="IPR043197">
    <property type="entry name" value="Plakin"/>
</dbReference>
<dbReference type="GO" id="GO:0005886">
    <property type="term" value="C:plasma membrane"/>
    <property type="evidence" value="ECO:0007669"/>
    <property type="project" value="TreeGrafter"/>
</dbReference>
<evidence type="ECO:0000256" key="2">
    <source>
        <dbReference type="SAM" id="Coils"/>
    </source>
</evidence>
<organism evidence="3 4">
    <name type="scientific">Thamnophis sirtalis</name>
    <dbReference type="NCBI Taxonomy" id="35019"/>
    <lineage>
        <taxon>Eukaryota</taxon>
        <taxon>Metazoa</taxon>
        <taxon>Chordata</taxon>
        <taxon>Craniata</taxon>
        <taxon>Vertebrata</taxon>
        <taxon>Euteleostomi</taxon>
        <taxon>Lepidosauria</taxon>
        <taxon>Squamata</taxon>
        <taxon>Bifurcata</taxon>
        <taxon>Unidentata</taxon>
        <taxon>Episquamata</taxon>
        <taxon>Toxicofera</taxon>
        <taxon>Serpentes</taxon>
        <taxon>Colubroidea</taxon>
        <taxon>Colubridae</taxon>
        <taxon>Natricinae</taxon>
        <taxon>Thamnophis</taxon>
    </lineage>
</organism>
<gene>
    <name evidence="4" type="primary">LOC106551904</name>
</gene>
<dbReference type="GO" id="GO:0043588">
    <property type="term" value="P:skin development"/>
    <property type="evidence" value="ECO:0007669"/>
    <property type="project" value="TreeGrafter"/>
</dbReference>
<name>A0A6I9YPC1_9SAUR</name>
<feature type="coiled-coil region" evidence="2">
    <location>
        <begin position="47"/>
        <end position="74"/>
    </location>
</feature>
<dbReference type="GO" id="GO:0014704">
    <property type="term" value="C:intercalated disc"/>
    <property type="evidence" value="ECO:0007669"/>
    <property type="project" value="TreeGrafter"/>
</dbReference>
<keyword evidence="2" id="KW-0175">Coiled coil</keyword>
<comment type="similarity">
    <text evidence="1">Belongs to the plakin or cytolinker family.</text>
</comment>
<dbReference type="SUPFAM" id="SSF46966">
    <property type="entry name" value="Spectrin repeat"/>
    <property type="match status" value="1"/>
</dbReference>
<protein>
    <submittedName>
        <fullName evidence="4">Desmoplakin-like</fullName>
    </submittedName>
</protein>
<dbReference type="GO" id="GO:0045104">
    <property type="term" value="P:intermediate filament cytoskeleton organization"/>
    <property type="evidence" value="ECO:0007669"/>
    <property type="project" value="InterPro"/>
</dbReference>
<evidence type="ECO:0000313" key="3">
    <source>
        <dbReference type="Proteomes" id="UP000504617"/>
    </source>
</evidence>
<proteinExistence type="inferred from homology"/>
<dbReference type="CDD" id="cd00176">
    <property type="entry name" value="SPEC"/>
    <property type="match status" value="1"/>
</dbReference>
<accession>A0A6I9YPC1</accession>
<dbReference type="InterPro" id="IPR018159">
    <property type="entry name" value="Spectrin/alpha-actinin"/>
</dbReference>
<dbReference type="OrthoDB" id="18740at2759"/>
<keyword evidence="3" id="KW-1185">Reference proteome</keyword>
<dbReference type="Proteomes" id="UP000504617">
    <property type="component" value="Unplaced"/>
</dbReference>
<dbReference type="RefSeq" id="XP_013925545.1">
    <property type="nucleotide sequence ID" value="XM_014070070.1"/>
</dbReference>
<dbReference type="Pfam" id="PF21019">
    <property type="entry name" value="Spectrin_3"/>
    <property type="match status" value="1"/>
</dbReference>
<dbReference type="GO" id="GO:0005882">
    <property type="term" value="C:intermediate filament"/>
    <property type="evidence" value="ECO:0007669"/>
    <property type="project" value="TreeGrafter"/>
</dbReference>